<proteinExistence type="predicted"/>
<comment type="caution">
    <text evidence="1">The sequence shown here is derived from an EMBL/GenBank/DDBJ whole genome shotgun (WGS) entry which is preliminary data.</text>
</comment>
<accession>A0ABU5N8G4</accession>
<protein>
    <submittedName>
        <fullName evidence="1">Uncharacterized protein</fullName>
    </submittedName>
</protein>
<evidence type="ECO:0000313" key="1">
    <source>
        <dbReference type="EMBL" id="MDZ8162347.1"/>
    </source>
</evidence>
<evidence type="ECO:0000313" key="2">
    <source>
        <dbReference type="Proteomes" id="UP001291912"/>
    </source>
</evidence>
<dbReference type="EMBL" id="JAWJYN010000002">
    <property type="protein sequence ID" value="MDZ8162347.1"/>
    <property type="molecule type" value="Genomic_DNA"/>
</dbReference>
<dbReference type="Proteomes" id="UP001291912">
    <property type="component" value="Unassembled WGS sequence"/>
</dbReference>
<sequence>MTVLEAVTQVTNDIVRRFLAGEIESHQLPGALWHLWADGYRAGCTEMQTRVDRAEREADSWYYIANNPAEVRAQHARALAEFNAAQHRKSTSEQWAALDRVAAERSEVVA</sequence>
<organism evidence="1 2">
    <name type="scientific">Microbacterium aquimaris</name>
    <dbReference type="NCBI Taxonomy" id="459816"/>
    <lineage>
        <taxon>Bacteria</taxon>
        <taxon>Bacillati</taxon>
        <taxon>Actinomycetota</taxon>
        <taxon>Actinomycetes</taxon>
        <taxon>Micrococcales</taxon>
        <taxon>Microbacteriaceae</taxon>
        <taxon>Microbacterium</taxon>
    </lineage>
</organism>
<reference evidence="1 2" key="1">
    <citation type="submission" date="2023-10" db="EMBL/GenBank/DDBJ databases">
        <title>Microbacterium xanthum sp. nov., isolated from seaweed.</title>
        <authorList>
            <person name="Lee S.D."/>
        </authorList>
    </citation>
    <scope>NUCLEOTIDE SEQUENCE [LARGE SCALE GENOMIC DNA]</scope>
    <source>
        <strain evidence="1 2">KCTC 19124</strain>
    </source>
</reference>
<name>A0ABU5N8G4_9MICO</name>
<dbReference type="RefSeq" id="WP_194424809.1">
    <property type="nucleotide sequence ID" value="NZ_BAAAPT010000002.1"/>
</dbReference>
<gene>
    <name evidence="1" type="ORF">R2Q92_10940</name>
</gene>
<keyword evidence="2" id="KW-1185">Reference proteome</keyword>